<evidence type="ECO:0000259" key="9">
    <source>
        <dbReference type="Pfam" id="PF00281"/>
    </source>
</evidence>
<organism evidence="11 12">
    <name type="scientific">candidate division MSBL1 archaeon SCGC-AAA259O05</name>
    <dbReference type="NCBI Taxonomy" id="1698271"/>
    <lineage>
        <taxon>Archaea</taxon>
        <taxon>Methanobacteriati</taxon>
        <taxon>Methanobacteriota</taxon>
        <taxon>candidate division MSBL1</taxon>
    </lineage>
</organism>
<dbReference type="GO" id="GO:0000049">
    <property type="term" value="F:tRNA binding"/>
    <property type="evidence" value="ECO:0007669"/>
    <property type="project" value="UniProtKB-UniRule"/>
</dbReference>
<evidence type="ECO:0000256" key="4">
    <source>
        <dbReference type="ARBA" id="ARBA00022884"/>
    </source>
</evidence>
<comment type="caution">
    <text evidence="11">The sequence shown here is derived from an EMBL/GenBank/DDBJ whole genome shotgun (WGS) entry which is preliminary data.</text>
</comment>
<dbReference type="Proteomes" id="UP000070344">
    <property type="component" value="Unassembled WGS sequence"/>
</dbReference>
<gene>
    <name evidence="7" type="primary">rpl5</name>
    <name evidence="11" type="ORF">AKJ41_02905</name>
</gene>
<comment type="function">
    <text evidence="7">This is 1 of the proteins that bind and probably mediate the attachment of the 5S RNA into the large ribosomal subunit, where it forms part of the central protuberance. In the 70S ribosome it contacts protein S13 of the 30S subunit (bridge B1b), connecting the 2 subunits; this bridge is implicated in subunit movement. May contact the P site tRNA; the 5S rRNA and some of its associated proteins might help stabilize positioning of ribosome-bound tRNAs.</text>
</comment>
<evidence type="ECO:0000256" key="8">
    <source>
        <dbReference type="RuleBase" id="RU003930"/>
    </source>
</evidence>
<name>A0A133V3N4_9EURY</name>
<dbReference type="InterPro" id="IPR022803">
    <property type="entry name" value="Ribosomal_uL5_dom_sf"/>
</dbReference>
<evidence type="ECO:0000313" key="11">
    <source>
        <dbReference type="EMBL" id="KXB01043.1"/>
    </source>
</evidence>
<accession>A0A133V3N4</accession>
<dbReference type="PIRSF" id="PIRSF002161">
    <property type="entry name" value="Ribosomal_L5"/>
    <property type="match status" value="1"/>
</dbReference>
<keyword evidence="2 7" id="KW-0820">tRNA-binding</keyword>
<dbReference type="PROSITE" id="PS00358">
    <property type="entry name" value="RIBOSOMAL_L5"/>
    <property type="match status" value="1"/>
</dbReference>
<keyword evidence="4 7" id="KW-0694">RNA-binding</keyword>
<dbReference type="InterPro" id="IPR022804">
    <property type="entry name" value="Ribosomal_uL5_arc"/>
</dbReference>
<evidence type="ECO:0000256" key="6">
    <source>
        <dbReference type="ARBA" id="ARBA00023274"/>
    </source>
</evidence>
<dbReference type="AlphaFoldDB" id="A0A133V3N4"/>
<dbReference type="InterPro" id="IPR020929">
    <property type="entry name" value="Ribosomal_uL5_CS"/>
</dbReference>
<dbReference type="FunFam" id="3.30.1440.10:FF:000002">
    <property type="entry name" value="60S ribosomal protein L11"/>
    <property type="match status" value="1"/>
</dbReference>
<dbReference type="GO" id="GO:0019843">
    <property type="term" value="F:rRNA binding"/>
    <property type="evidence" value="ECO:0007669"/>
    <property type="project" value="UniProtKB-UniRule"/>
</dbReference>
<evidence type="ECO:0000256" key="1">
    <source>
        <dbReference type="ARBA" id="ARBA00008553"/>
    </source>
</evidence>
<evidence type="ECO:0000313" key="12">
    <source>
        <dbReference type="Proteomes" id="UP000070344"/>
    </source>
</evidence>
<evidence type="ECO:0000256" key="2">
    <source>
        <dbReference type="ARBA" id="ARBA00022555"/>
    </source>
</evidence>
<comment type="similarity">
    <text evidence="1 7 8">Belongs to the universal ribosomal protein uL5 family.</text>
</comment>
<keyword evidence="3 7" id="KW-0699">rRNA-binding</keyword>
<feature type="domain" description="Large ribosomal subunit protein uL5 C-terminal" evidence="10">
    <location>
        <begin position="60"/>
        <end position="148"/>
    </location>
</feature>
<dbReference type="Gene3D" id="3.30.1440.10">
    <property type="match status" value="1"/>
</dbReference>
<dbReference type="InterPro" id="IPR057266">
    <property type="entry name" value="Ribosomal_uL5_euk/arc-type"/>
</dbReference>
<dbReference type="InterPro" id="IPR031310">
    <property type="entry name" value="Ribosomal_uL5_N"/>
</dbReference>
<comment type="subunit">
    <text evidence="7">Part of the 50S ribosomal subunit; contacts the 5S rRNA and probably tRNA. Forms a bridge to the 30S subunit in the 70S ribosome.</text>
</comment>
<keyword evidence="6 7" id="KW-0687">Ribonucleoprotein</keyword>
<keyword evidence="5 7" id="KW-0689">Ribosomal protein</keyword>
<keyword evidence="12" id="KW-1185">Reference proteome</keyword>
<sequence>MSNPMKEIKVEKVVLNIGVGKGGKDLSNAEKILEEVAGQRPVRTHAKQTSQTFGFREGAPVGCKVTLRGDSAVQTLDKLLTVRGNELNESSFDEHGNFSFGIDEHIEIQGMDYDPEVGIFGMDVSVNLVRDGSRVKKRRRQSSSVASSHRVDKEEAIEFVKDKFDVRVV</sequence>
<dbReference type="GO" id="GO:0006412">
    <property type="term" value="P:translation"/>
    <property type="evidence" value="ECO:0007669"/>
    <property type="project" value="UniProtKB-UniRule"/>
</dbReference>
<dbReference type="NCBIfam" id="NF003258">
    <property type="entry name" value="PRK04219.1"/>
    <property type="match status" value="1"/>
</dbReference>
<evidence type="ECO:0000256" key="7">
    <source>
        <dbReference type="HAMAP-Rule" id="MF_01333"/>
    </source>
</evidence>
<dbReference type="EMBL" id="LHXV01000029">
    <property type="protein sequence ID" value="KXB01043.1"/>
    <property type="molecule type" value="Genomic_DNA"/>
</dbReference>
<dbReference type="PANTHER" id="PTHR11994">
    <property type="entry name" value="60S RIBOSOMAL PROTEIN L11-RELATED"/>
    <property type="match status" value="1"/>
</dbReference>
<dbReference type="GO" id="GO:0003735">
    <property type="term" value="F:structural constituent of ribosome"/>
    <property type="evidence" value="ECO:0007669"/>
    <property type="project" value="InterPro"/>
</dbReference>
<reference evidence="11 12" key="1">
    <citation type="journal article" date="2016" name="Sci. Rep.">
        <title>Metabolic traits of an uncultured archaeal lineage -MSBL1- from brine pools of the Red Sea.</title>
        <authorList>
            <person name="Mwirichia R."/>
            <person name="Alam I."/>
            <person name="Rashid M."/>
            <person name="Vinu M."/>
            <person name="Ba-Alawi W."/>
            <person name="Anthony Kamau A."/>
            <person name="Kamanda Ngugi D."/>
            <person name="Goker M."/>
            <person name="Klenk H.P."/>
            <person name="Bajic V."/>
            <person name="Stingl U."/>
        </authorList>
    </citation>
    <scope>NUCLEOTIDE SEQUENCE [LARGE SCALE GENOMIC DNA]</scope>
    <source>
        <strain evidence="11">SCGC-AAA259O05</strain>
    </source>
</reference>
<dbReference type="InterPro" id="IPR002132">
    <property type="entry name" value="Ribosomal_uL5"/>
</dbReference>
<feature type="domain" description="Large ribosomal subunit protein uL5 N-terminal" evidence="9">
    <location>
        <begin position="3"/>
        <end position="56"/>
    </location>
</feature>
<dbReference type="GO" id="GO:0005840">
    <property type="term" value="C:ribosome"/>
    <property type="evidence" value="ECO:0007669"/>
    <property type="project" value="UniProtKB-KW"/>
</dbReference>
<dbReference type="InterPro" id="IPR031309">
    <property type="entry name" value="Ribosomal_uL5_C"/>
</dbReference>
<protein>
    <recommendedName>
        <fullName evidence="7">Large ribosomal subunit protein uL5</fullName>
    </recommendedName>
</protein>
<dbReference type="Pfam" id="PF00673">
    <property type="entry name" value="Ribosomal_L5_C"/>
    <property type="match status" value="1"/>
</dbReference>
<dbReference type="Pfam" id="PF00281">
    <property type="entry name" value="Ribosomal_L5"/>
    <property type="match status" value="1"/>
</dbReference>
<evidence type="ECO:0000259" key="10">
    <source>
        <dbReference type="Pfam" id="PF00673"/>
    </source>
</evidence>
<dbReference type="GO" id="GO:1990904">
    <property type="term" value="C:ribonucleoprotein complex"/>
    <property type="evidence" value="ECO:0007669"/>
    <property type="project" value="UniProtKB-KW"/>
</dbReference>
<dbReference type="PATRIC" id="fig|1698271.3.peg.767"/>
<dbReference type="HAMAP" id="MF_01333_A">
    <property type="entry name" value="Ribosomal_uL5_A"/>
    <property type="match status" value="1"/>
</dbReference>
<evidence type="ECO:0000256" key="3">
    <source>
        <dbReference type="ARBA" id="ARBA00022730"/>
    </source>
</evidence>
<dbReference type="SUPFAM" id="SSF55282">
    <property type="entry name" value="RL5-like"/>
    <property type="match status" value="1"/>
</dbReference>
<proteinExistence type="inferred from homology"/>
<evidence type="ECO:0000256" key="5">
    <source>
        <dbReference type="ARBA" id="ARBA00022980"/>
    </source>
</evidence>